<dbReference type="GO" id="GO:0020037">
    <property type="term" value="F:heme binding"/>
    <property type="evidence" value="ECO:0007669"/>
    <property type="project" value="UniProtKB-UniRule"/>
</dbReference>
<evidence type="ECO:0000256" key="2">
    <source>
        <dbReference type="ARBA" id="ARBA00022723"/>
    </source>
</evidence>
<gene>
    <name evidence="6" type="ORF">E3Q17_03055</name>
</gene>
<dbReference type="PROSITE" id="PS00191">
    <property type="entry name" value="CYTOCHROME_B5_1"/>
    <property type="match status" value="1"/>
</dbReference>
<dbReference type="SMART" id="SM01117">
    <property type="entry name" value="Cyt-b5"/>
    <property type="match status" value="1"/>
</dbReference>
<dbReference type="InterPro" id="IPR036400">
    <property type="entry name" value="Cyt_B5-like_heme/steroid_sf"/>
</dbReference>
<protein>
    <submittedName>
        <fullName evidence="6">Cytochrome b5</fullName>
    </submittedName>
</protein>
<dbReference type="AlphaFoldDB" id="A0A4T0NM80"/>
<dbReference type="InterPro" id="IPR001199">
    <property type="entry name" value="Cyt_B5-like_heme/steroid-bd"/>
</dbReference>
<keyword evidence="1 4" id="KW-0349">Heme</keyword>
<dbReference type="InterPro" id="IPR018506">
    <property type="entry name" value="Cyt_B5_heme-BS"/>
</dbReference>
<evidence type="ECO:0000313" key="7">
    <source>
        <dbReference type="Proteomes" id="UP000307169"/>
    </source>
</evidence>
<sequence length="144" mass="16144">MSLMPPPSTTKSAPKPAHKVALQPGYGPLDWAKLKSSQEDLRQVEWQHPVPISPKMMSLHRGKANSVDDEIWCSFNGKVYNVTRYLPFHPGGEKEVLRVAGRDGTDLFMKTHAWVNLDYMLDECLIGFLVPNGRGVQDALIDDD</sequence>
<dbReference type="Gene3D" id="3.10.120.10">
    <property type="entry name" value="Cytochrome b5-like heme/steroid binding domain"/>
    <property type="match status" value="1"/>
</dbReference>
<dbReference type="PANTHER" id="PTHR46237">
    <property type="entry name" value="CYTOCHROME B5 REDUCTASE 4 FAMILY MEMBER"/>
    <property type="match status" value="1"/>
</dbReference>
<dbReference type="InterPro" id="IPR051872">
    <property type="entry name" value="Cytochrome_b5/Flavoprotein_Rdt"/>
</dbReference>
<dbReference type="EMBL" id="SPRH01000039">
    <property type="protein sequence ID" value="TIB98299.1"/>
    <property type="molecule type" value="Genomic_DNA"/>
</dbReference>
<comment type="similarity">
    <text evidence="4">Belongs to the cytochrome b5 family.</text>
</comment>
<dbReference type="GO" id="GO:0004128">
    <property type="term" value="F:cytochrome-b5 reductase activity, acting on NAD(P)H"/>
    <property type="evidence" value="ECO:0007669"/>
    <property type="project" value="TreeGrafter"/>
</dbReference>
<dbReference type="PANTHER" id="PTHR46237:SF1">
    <property type="entry name" value="CYTOCHROME B5 REDUCTASE 4"/>
    <property type="match status" value="1"/>
</dbReference>
<evidence type="ECO:0000256" key="1">
    <source>
        <dbReference type="ARBA" id="ARBA00022617"/>
    </source>
</evidence>
<name>A0A4T0NM80_9BASI</name>
<dbReference type="Pfam" id="PF00173">
    <property type="entry name" value="Cyt-b5"/>
    <property type="match status" value="1"/>
</dbReference>
<dbReference type="SUPFAM" id="SSF55856">
    <property type="entry name" value="Cytochrome b5-like heme/steroid binding domain"/>
    <property type="match status" value="1"/>
</dbReference>
<keyword evidence="2 4" id="KW-0479">Metal-binding</keyword>
<dbReference type="PROSITE" id="PS50255">
    <property type="entry name" value="CYTOCHROME_B5_2"/>
    <property type="match status" value="1"/>
</dbReference>
<dbReference type="GO" id="GO:0005737">
    <property type="term" value="C:cytoplasm"/>
    <property type="evidence" value="ECO:0007669"/>
    <property type="project" value="TreeGrafter"/>
</dbReference>
<reference evidence="6 7" key="1">
    <citation type="submission" date="2019-03" db="EMBL/GenBank/DDBJ databases">
        <title>Sequencing 25 genomes of Wallemia mellicola.</title>
        <authorList>
            <person name="Gostincar C."/>
        </authorList>
    </citation>
    <scope>NUCLEOTIDE SEQUENCE [LARGE SCALE GENOMIC DNA]</scope>
    <source>
        <strain evidence="6 7">EXF-1262</strain>
    </source>
</reference>
<feature type="domain" description="Cytochrome b5 heme-binding" evidence="5">
    <location>
        <begin position="49"/>
        <end position="130"/>
    </location>
</feature>
<dbReference type="Proteomes" id="UP000307169">
    <property type="component" value="Unassembled WGS sequence"/>
</dbReference>
<organism evidence="6 7">
    <name type="scientific">Wallemia mellicola</name>
    <dbReference type="NCBI Taxonomy" id="1708541"/>
    <lineage>
        <taxon>Eukaryota</taxon>
        <taxon>Fungi</taxon>
        <taxon>Dikarya</taxon>
        <taxon>Basidiomycota</taxon>
        <taxon>Wallemiomycotina</taxon>
        <taxon>Wallemiomycetes</taxon>
        <taxon>Wallemiales</taxon>
        <taxon>Wallemiaceae</taxon>
        <taxon>Wallemia</taxon>
    </lineage>
</organism>
<proteinExistence type="inferred from homology"/>
<dbReference type="GO" id="GO:0046872">
    <property type="term" value="F:metal ion binding"/>
    <property type="evidence" value="ECO:0007669"/>
    <property type="project" value="UniProtKB-UniRule"/>
</dbReference>
<evidence type="ECO:0000313" key="6">
    <source>
        <dbReference type="EMBL" id="TIB98299.1"/>
    </source>
</evidence>
<evidence type="ECO:0000259" key="5">
    <source>
        <dbReference type="PROSITE" id="PS50255"/>
    </source>
</evidence>
<accession>A0A4T0NM80</accession>
<keyword evidence="3 4" id="KW-0408">Iron</keyword>
<comment type="caution">
    <text evidence="6">The sequence shown here is derived from an EMBL/GenBank/DDBJ whole genome shotgun (WGS) entry which is preliminary data.</text>
</comment>
<dbReference type="FunFam" id="3.10.120.10:FF:000001">
    <property type="entry name" value="Cytochrome b5 reductase 4"/>
    <property type="match status" value="1"/>
</dbReference>
<evidence type="ECO:0000256" key="3">
    <source>
        <dbReference type="ARBA" id="ARBA00023004"/>
    </source>
</evidence>
<dbReference type="PRINTS" id="PR00363">
    <property type="entry name" value="CYTOCHROMEB5"/>
</dbReference>
<evidence type="ECO:0000256" key="4">
    <source>
        <dbReference type="RuleBase" id="RU362121"/>
    </source>
</evidence>